<feature type="domain" description="C2H2-type" evidence="2">
    <location>
        <begin position="329"/>
        <end position="353"/>
    </location>
</feature>
<feature type="region of interest" description="Disordered" evidence="1">
    <location>
        <begin position="231"/>
        <end position="293"/>
    </location>
</feature>
<dbReference type="Proteomes" id="UP001562357">
    <property type="component" value="Unassembled WGS sequence"/>
</dbReference>
<dbReference type="Gene3D" id="3.30.160.60">
    <property type="entry name" value="Classic Zinc Finger"/>
    <property type="match status" value="1"/>
</dbReference>
<evidence type="ECO:0000259" key="2">
    <source>
        <dbReference type="SMART" id="SM00355"/>
    </source>
</evidence>
<sequence length="493" mass="54289">MESESFFTCVEYPDSALLLSQPRSLNMANKTHRGSQYLNEPGQSYTNPPFDQSLSILSNAAAGGRDSAAKLLPADAMKNQASPHLPYLTPDYSSAHSPSIASEGMSSPFFDSILPRCSIMSPERDHGDNVPRQSSTQDASHMDTQTVKFCISMTNTGEISHHLQTHSGPQEICHNMQGQPDLSHVFSRMQYPDQTCPLHSIVGAHGTGDDGSCRNQEAFQQLQDVQRPFMTGVPSYHAQGGPLPTSPSKPGDQNSGGHQQHGVSSHTASPSRKPCQKSPAKETTRNPQDAARPGGLRCLFAFAGCDRECKGKNEWKRHVNTKHLLSRLYVCPDCPQKEFNRKDLFTQHYIRMHMSNKDKGAPAKAKRTRPELEEMLRAKQAQAERGDITETVPRPEVPKCLLDGCGVGFPANDDEAWEKCLDHVSKHLVAMATGKEVARGYDFTRDQLAYFQTLGAIAKDDHGCWVLGAQSNGERTRQNKRKLGQSQPPPDAS</sequence>
<evidence type="ECO:0000313" key="4">
    <source>
        <dbReference type="Proteomes" id="UP001562357"/>
    </source>
</evidence>
<evidence type="ECO:0000256" key="1">
    <source>
        <dbReference type="SAM" id="MobiDB-lite"/>
    </source>
</evidence>
<feature type="domain" description="C2H2-type" evidence="2">
    <location>
        <begin position="296"/>
        <end position="323"/>
    </location>
</feature>
<feature type="region of interest" description="Disordered" evidence="1">
    <location>
        <begin position="470"/>
        <end position="493"/>
    </location>
</feature>
<keyword evidence="4" id="KW-1185">Reference proteome</keyword>
<name>A0ABQ0CZW0_9HYPO</name>
<dbReference type="InterPro" id="IPR013087">
    <property type="entry name" value="Znf_C2H2_type"/>
</dbReference>
<dbReference type="SMART" id="SM00355">
    <property type="entry name" value="ZnF_C2H2"/>
    <property type="match status" value="2"/>
</dbReference>
<gene>
    <name evidence="3" type="primary">g7194</name>
    <name evidence="3" type="ORF">EsDP_00007194</name>
</gene>
<accession>A0ABQ0CZW0</accession>
<feature type="compositionally biased region" description="Polar residues" evidence="1">
    <location>
        <begin position="246"/>
        <end position="270"/>
    </location>
</feature>
<evidence type="ECO:0000313" key="3">
    <source>
        <dbReference type="EMBL" id="GAB0138975.1"/>
    </source>
</evidence>
<organism evidence="3 4">
    <name type="scientific">Epichloe bromicola</name>
    <dbReference type="NCBI Taxonomy" id="79588"/>
    <lineage>
        <taxon>Eukaryota</taxon>
        <taxon>Fungi</taxon>
        <taxon>Dikarya</taxon>
        <taxon>Ascomycota</taxon>
        <taxon>Pezizomycotina</taxon>
        <taxon>Sordariomycetes</taxon>
        <taxon>Hypocreomycetidae</taxon>
        <taxon>Hypocreales</taxon>
        <taxon>Clavicipitaceae</taxon>
        <taxon>Epichloe</taxon>
    </lineage>
</organism>
<proteinExistence type="predicted"/>
<dbReference type="EMBL" id="BAAFGZ010000551">
    <property type="protein sequence ID" value="GAB0138975.1"/>
    <property type="molecule type" value="Genomic_DNA"/>
</dbReference>
<dbReference type="InterPro" id="IPR039970">
    <property type="entry name" value="TF_Grauzone"/>
</dbReference>
<dbReference type="PANTHER" id="PTHR23225:SF2">
    <property type="entry name" value="AT09679P-RELATED"/>
    <property type="match status" value="1"/>
</dbReference>
<protein>
    <recommendedName>
        <fullName evidence="2">C2H2-type domain-containing protein</fullName>
    </recommendedName>
</protein>
<dbReference type="PANTHER" id="PTHR23225">
    <property type="entry name" value="ZINC FINGER PROTEIN"/>
    <property type="match status" value="1"/>
</dbReference>
<comment type="caution">
    <text evidence="3">The sequence shown here is derived from an EMBL/GenBank/DDBJ whole genome shotgun (WGS) entry which is preliminary data.</text>
</comment>
<reference evidence="4" key="1">
    <citation type="submission" date="2024-06" db="EMBL/GenBank/DDBJ databases">
        <title>Draft Genome Sequences of Epichloe bromicola Strains Isolated from Elymus ciliaris.</title>
        <authorList>
            <consortium name="Epichloe bromicola genome sequencing consortium"/>
            <person name="Miura A."/>
            <person name="Imano S."/>
            <person name="Ashida A."/>
            <person name="Sato I."/>
            <person name="Chiba S."/>
            <person name="Tanaka A."/>
            <person name="Camagna M."/>
            <person name="Takemoto D."/>
        </authorList>
    </citation>
    <scope>NUCLEOTIDE SEQUENCE [LARGE SCALE GENOMIC DNA]</scope>
    <source>
        <strain evidence="4">DP</strain>
    </source>
</reference>